<proteinExistence type="predicted"/>
<dbReference type="Proteomes" id="UP000190080">
    <property type="component" value="Unassembled WGS sequence"/>
</dbReference>
<sequence>MLNKFNIKSYIVLISVTTLLILFSTFLLKESVTLFSGIGTGKIEKVAASKKEALKPVTEKKKKSNNKTKVRKRTTSKRTRLKPSKQVTKKTHNNNVKSSDRKDNNKEGASENTNTQDELYNTVKDKINIQKEEAKNIFAANILKLFGSSVNIADNEMTFTKTEALEETVYEWSLSITDSVNKEFYSCELNAMTGECTKLSKINYKGFDKPEDAVYTTGDIIPLNDEDTQKYISKAEELINNNGILNSSENKIQKASVKQRQYMGLRPMVDIDVTMENGGEAEIAFYTDTEQLMSININK</sequence>
<gene>
    <name evidence="3" type="ORF">CLORY_22610</name>
</gene>
<dbReference type="STRING" id="1450648.CLORY_22610"/>
<evidence type="ECO:0000256" key="1">
    <source>
        <dbReference type="SAM" id="MobiDB-lite"/>
    </source>
</evidence>
<dbReference type="AlphaFoldDB" id="A0A1V4INP4"/>
<protein>
    <submittedName>
        <fullName evidence="3">Uncharacterized protein</fullName>
    </submittedName>
</protein>
<keyword evidence="2" id="KW-1133">Transmembrane helix</keyword>
<evidence type="ECO:0000313" key="4">
    <source>
        <dbReference type="Proteomes" id="UP000190080"/>
    </source>
</evidence>
<feature type="compositionally biased region" description="Basic residues" evidence="1">
    <location>
        <begin position="60"/>
        <end position="92"/>
    </location>
</feature>
<name>A0A1V4INP4_9CLOT</name>
<feature type="compositionally biased region" description="Basic and acidic residues" evidence="1">
    <location>
        <begin position="98"/>
        <end position="109"/>
    </location>
</feature>
<evidence type="ECO:0000256" key="2">
    <source>
        <dbReference type="SAM" id="Phobius"/>
    </source>
</evidence>
<evidence type="ECO:0000313" key="3">
    <source>
        <dbReference type="EMBL" id="OPJ61395.1"/>
    </source>
</evidence>
<keyword evidence="2" id="KW-0812">Transmembrane</keyword>
<feature type="region of interest" description="Disordered" evidence="1">
    <location>
        <begin position="54"/>
        <end position="117"/>
    </location>
</feature>
<dbReference type="EMBL" id="MZGV01000022">
    <property type="protein sequence ID" value="OPJ61395.1"/>
    <property type="molecule type" value="Genomic_DNA"/>
</dbReference>
<dbReference type="RefSeq" id="WP_079424400.1">
    <property type="nucleotide sequence ID" value="NZ_MZGV01000022.1"/>
</dbReference>
<dbReference type="OrthoDB" id="9905232at2"/>
<keyword evidence="4" id="KW-1185">Reference proteome</keyword>
<keyword evidence="2" id="KW-0472">Membrane</keyword>
<comment type="caution">
    <text evidence="3">The sequence shown here is derived from an EMBL/GenBank/DDBJ whole genome shotgun (WGS) entry which is preliminary data.</text>
</comment>
<accession>A0A1V4INP4</accession>
<feature type="transmembrane region" description="Helical" evidence="2">
    <location>
        <begin position="7"/>
        <end position="28"/>
    </location>
</feature>
<organism evidence="3 4">
    <name type="scientific">Clostridium oryzae</name>
    <dbReference type="NCBI Taxonomy" id="1450648"/>
    <lineage>
        <taxon>Bacteria</taxon>
        <taxon>Bacillati</taxon>
        <taxon>Bacillota</taxon>
        <taxon>Clostridia</taxon>
        <taxon>Eubacteriales</taxon>
        <taxon>Clostridiaceae</taxon>
        <taxon>Clostridium</taxon>
    </lineage>
</organism>
<reference evidence="3 4" key="1">
    <citation type="submission" date="2017-03" db="EMBL/GenBank/DDBJ databases">
        <title>Genome sequence of Clostridium oryzae DSM 28571.</title>
        <authorList>
            <person name="Poehlein A."/>
            <person name="Daniel R."/>
        </authorList>
    </citation>
    <scope>NUCLEOTIDE SEQUENCE [LARGE SCALE GENOMIC DNA]</scope>
    <source>
        <strain evidence="3 4">DSM 28571</strain>
    </source>
</reference>